<accession>A0A644SAU6</accession>
<gene>
    <name evidence="1" type="ORF">ES716_00555</name>
</gene>
<organism evidence="1 2">
    <name type="scientific">Campylobacter coli</name>
    <dbReference type="NCBI Taxonomy" id="195"/>
    <lineage>
        <taxon>Bacteria</taxon>
        <taxon>Pseudomonadati</taxon>
        <taxon>Campylobacterota</taxon>
        <taxon>Epsilonproteobacteria</taxon>
        <taxon>Campylobacterales</taxon>
        <taxon>Campylobacteraceae</taxon>
        <taxon>Campylobacter</taxon>
    </lineage>
</organism>
<dbReference type="RefSeq" id="WP_052783867.1">
    <property type="nucleotide sequence ID" value="NZ_CUHY01000001.1"/>
</dbReference>
<comment type="caution">
    <text evidence="1">The sequence shown here is derived from an EMBL/GenBank/DDBJ whole genome shotgun (WGS) entry which is preliminary data.</text>
</comment>
<dbReference type="CDD" id="cd00130">
    <property type="entry name" value="PAS"/>
    <property type="match status" value="1"/>
</dbReference>
<protein>
    <submittedName>
        <fullName evidence="1">PAS domain-containing protein</fullName>
    </submittedName>
</protein>
<dbReference type="Pfam" id="PF08447">
    <property type="entry name" value="PAS_3"/>
    <property type="match status" value="1"/>
</dbReference>
<dbReference type="InterPro" id="IPR000014">
    <property type="entry name" value="PAS"/>
</dbReference>
<dbReference type="InterPro" id="IPR035965">
    <property type="entry name" value="PAS-like_dom_sf"/>
</dbReference>
<dbReference type="PROSITE" id="PS50112">
    <property type="entry name" value="PAS"/>
    <property type="match status" value="1"/>
</dbReference>
<dbReference type="EMBL" id="AABKAB010000001">
    <property type="protein sequence ID" value="EAH8156441.1"/>
    <property type="molecule type" value="Genomic_DNA"/>
</dbReference>
<evidence type="ECO:0000313" key="2">
    <source>
        <dbReference type="Proteomes" id="UP000576616"/>
    </source>
</evidence>
<dbReference type="SUPFAM" id="SSF55785">
    <property type="entry name" value="PYP-like sensor domain (PAS domain)"/>
    <property type="match status" value="1"/>
</dbReference>
<reference evidence="1 2" key="1">
    <citation type="submission" date="2019-01" db="EMBL/GenBank/DDBJ databases">
        <authorList>
            <consortium name="PulseNet: The National Subtyping Network for Foodborne Disease Surveillance"/>
            <person name="Tarr C.L."/>
            <person name="Trees E."/>
            <person name="Katz L.S."/>
            <person name="Carleton-Romer H.A."/>
            <person name="Stroika S."/>
            <person name="Kucerova Z."/>
            <person name="Roache K.F."/>
            <person name="Sabol A.L."/>
            <person name="Besser J."/>
            <person name="Gerner-Smidt P."/>
        </authorList>
    </citation>
    <scope>NUCLEOTIDE SEQUENCE [LARGE SCALE GENOMIC DNA]</scope>
    <source>
        <strain evidence="1 2">PNUSAC007828</strain>
    </source>
</reference>
<proteinExistence type="predicted"/>
<evidence type="ECO:0000313" key="1">
    <source>
        <dbReference type="EMBL" id="EAH8156441.1"/>
    </source>
</evidence>
<dbReference type="Proteomes" id="UP000576616">
    <property type="component" value="Unassembled WGS sequence"/>
</dbReference>
<dbReference type="InterPro" id="IPR013655">
    <property type="entry name" value="PAS_fold_3"/>
</dbReference>
<dbReference type="Gene3D" id="3.30.450.20">
    <property type="entry name" value="PAS domain"/>
    <property type="match status" value="1"/>
</dbReference>
<sequence>MAKEIFLQEDSLITSKTDLKGKIVYANDDFLKYAGYTMAEVLYKPHSVVRHEDMPRTVFKFLWDYIKEGKEIFAYVKNKTKDNGYYWVFANVTPSMDANNNIIGYYSVRRMPNKKAIDIIEKLYSDLLRAEKENINKGVELLNDFCKNAGKSYNELIFSLQESK</sequence>
<dbReference type="AlphaFoldDB" id="A0A644SAU6"/>
<name>A0A644SAU6_CAMCO</name>
<dbReference type="NCBIfam" id="TIGR00229">
    <property type="entry name" value="sensory_box"/>
    <property type="match status" value="1"/>
</dbReference>